<sequence>MHDEPAPLLAILAKHKRIRHVSFLEGFRGASSDHSKSARLFAQTCTSPFAAALLGSIHLFVTAAFSAPLRRAAWLRDLDTGAHHDVPALRGTFPVKHIFVCQQFFPVEHVEKVDPETAVWPGWKTGSREVEEEKVDEPAAGDATYRPCHYFLGDALLNPGRFVPGFLQFCKSVLEDRYLVSFASTPSTAASPSSAWETGPIGPLPGEMLAIPEYYINMPNTQQAQEEDGDPTSDVQCWPLLANPDYVD</sequence>
<dbReference type="GeneID" id="24410946"/>
<reference evidence="2" key="1">
    <citation type="journal article" date="2012" name="Nat. Genet.">
        <title>Lifestyle transitions in plant pathogenic Colletotrichum fungi deciphered by genome and transcriptome analyses.</title>
        <authorList>
            <person name="O'Connell R.J."/>
            <person name="Thon M.R."/>
            <person name="Hacquard S."/>
            <person name="Amyotte S.G."/>
            <person name="Kleemann J."/>
            <person name="Torres M.F."/>
            <person name="Damm U."/>
            <person name="Buiate E.A."/>
            <person name="Epstein L."/>
            <person name="Alkan N."/>
            <person name="Altmueller J."/>
            <person name="Alvarado-Balderrama L."/>
            <person name="Bauser C.A."/>
            <person name="Becker C."/>
            <person name="Birren B.W."/>
            <person name="Chen Z."/>
            <person name="Choi J."/>
            <person name="Crouch J.A."/>
            <person name="Duvick J.P."/>
            <person name="Farman M.A."/>
            <person name="Gan P."/>
            <person name="Heiman D."/>
            <person name="Henrissat B."/>
            <person name="Howard R.J."/>
            <person name="Kabbage M."/>
            <person name="Koch C."/>
            <person name="Kracher B."/>
            <person name="Kubo Y."/>
            <person name="Law A.D."/>
            <person name="Lebrun M.-H."/>
            <person name="Lee Y.-H."/>
            <person name="Miyara I."/>
            <person name="Moore N."/>
            <person name="Neumann U."/>
            <person name="Nordstroem K."/>
            <person name="Panaccione D.G."/>
            <person name="Panstruga R."/>
            <person name="Place M."/>
            <person name="Proctor R.H."/>
            <person name="Prusky D."/>
            <person name="Rech G."/>
            <person name="Reinhardt R."/>
            <person name="Rollins J.A."/>
            <person name="Rounsley S."/>
            <person name="Schardl C.L."/>
            <person name="Schwartz D.C."/>
            <person name="Shenoy N."/>
            <person name="Shirasu K."/>
            <person name="Sikhakolli U.R."/>
            <person name="Stueber K."/>
            <person name="Sukno S.A."/>
            <person name="Sweigard J.A."/>
            <person name="Takano Y."/>
            <person name="Takahara H."/>
            <person name="Trail F."/>
            <person name="van der Does H.C."/>
            <person name="Voll L.M."/>
            <person name="Will I."/>
            <person name="Young S."/>
            <person name="Zeng Q."/>
            <person name="Zhang J."/>
            <person name="Zhou S."/>
            <person name="Dickman M.B."/>
            <person name="Schulze-Lefert P."/>
            <person name="Ver Loren van Themaat E."/>
            <person name="Ma L.-J."/>
            <person name="Vaillancourt L.J."/>
        </authorList>
    </citation>
    <scope>NUCLEOTIDE SEQUENCE [LARGE SCALE GENOMIC DNA]</scope>
    <source>
        <strain evidence="2">M1.001 / M2 / FGSC 10212</strain>
    </source>
</reference>
<proteinExistence type="predicted"/>
<dbReference type="VEuPathDB" id="FungiDB:GLRG_05581"/>
<evidence type="ECO:0000313" key="2">
    <source>
        <dbReference type="Proteomes" id="UP000008782"/>
    </source>
</evidence>
<dbReference type="Proteomes" id="UP000008782">
    <property type="component" value="Unassembled WGS sequence"/>
</dbReference>
<gene>
    <name evidence="1" type="ORF">GLRG_05581</name>
</gene>
<evidence type="ECO:0000313" key="1">
    <source>
        <dbReference type="EMBL" id="EFQ30437.1"/>
    </source>
</evidence>
<dbReference type="AlphaFoldDB" id="E3QHU9"/>
<organism evidence="2">
    <name type="scientific">Colletotrichum graminicola (strain M1.001 / M2 / FGSC 10212)</name>
    <name type="common">Maize anthracnose fungus</name>
    <name type="synonym">Glomerella graminicola</name>
    <dbReference type="NCBI Taxonomy" id="645133"/>
    <lineage>
        <taxon>Eukaryota</taxon>
        <taxon>Fungi</taxon>
        <taxon>Dikarya</taxon>
        <taxon>Ascomycota</taxon>
        <taxon>Pezizomycotina</taxon>
        <taxon>Sordariomycetes</taxon>
        <taxon>Hypocreomycetidae</taxon>
        <taxon>Glomerellales</taxon>
        <taxon>Glomerellaceae</taxon>
        <taxon>Colletotrichum</taxon>
        <taxon>Colletotrichum graminicola species complex</taxon>
    </lineage>
</organism>
<dbReference type="HOGENOM" id="CLU_1120097_0_0_1"/>
<dbReference type="OrthoDB" id="4840820at2759"/>
<accession>E3QHU9</accession>
<dbReference type="EMBL" id="GG697349">
    <property type="protein sequence ID" value="EFQ30437.1"/>
    <property type="molecule type" value="Genomic_DNA"/>
</dbReference>
<protein>
    <submittedName>
        <fullName evidence="1">Uncharacterized protein</fullName>
    </submittedName>
</protein>
<dbReference type="STRING" id="645133.E3QHU9"/>
<name>E3QHU9_COLGM</name>
<dbReference type="eggNOG" id="ENOG502SXBC">
    <property type="taxonomic scope" value="Eukaryota"/>
</dbReference>
<dbReference type="RefSeq" id="XP_008094457.1">
    <property type="nucleotide sequence ID" value="XM_008096266.1"/>
</dbReference>
<keyword evidence="2" id="KW-1185">Reference proteome</keyword>